<gene>
    <name evidence="6" type="ORF">GCM10009821_10540</name>
</gene>
<dbReference type="PANTHER" id="PTHR30055">
    <property type="entry name" value="HTH-TYPE TRANSCRIPTIONAL REGULATOR RUTR"/>
    <property type="match status" value="1"/>
</dbReference>
<dbReference type="SUPFAM" id="SSF46689">
    <property type="entry name" value="Homeodomain-like"/>
    <property type="match status" value="1"/>
</dbReference>
<keyword evidence="7" id="KW-1185">Reference proteome</keyword>
<protein>
    <submittedName>
        <fullName evidence="6">TetR/AcrR family transcriptional regulator</fullName>
    </submittedName>
</protein>
<keyword evidence="1" id="KW-0805">Transcription regulation</keyword>
<feature type="domain" description="HTH tetR-type" evidence="5">
    <location>
        <begin position="10"/>
        <end position="70"/>
    </location>
</feature>
<dbReference type="EMBL" id="BAAAPY010000002">
    <property type="protein sequence ID" value="GAA2073956.1"/>
    <property type="molecule type" value="Genomic_DNA"/>
</dbReference>
<evidence type="ECO:0000259" key="5">
    <source>
        <dbReference type="PROSITE" id="PS50977"/>
    </source>
</evidence>
<dbReference type="InterPro" id="IPR009057">
    <property type="entry name" value="Homeodomain-like_sf"/>
</dbReference>
<reference evidence="6 7" key="1">
    <citation type="journal article" date="2019" name="Int. J. Syst. Evol. Microbiol.">
        <title>The Global Catalogue of Microorganisms (GCM) 10K type strain sequencing project: providing services to taxonomists for standard genome sequencing and annotation.</title>
        <authorList>
            <consortium name="The Broad Institute Genomics Platform"/>
            <consortium name="The Broad Institute Genome Sequencing Center for Infectious Disease"/>
            <person name="Wu L."/>
            <person name="Ma J."/>
        </authorList>
    </citation>
    <scope>NUCLEOTIDE SEQUENCE [LARGE SCALE GENOMIC DNA]</scope>
    <source>
        <strain evidence="6 7">JCM 15749</strain>
    </source>
</reference>
<dbReference type="InterPro" id="IPR050109">
    <property type="entry name" value="HTH-type_TetR-like_transc_reg"/>
</dbReference>
<proteinExistence type="predicted"/>
<evidence type="ECO:0000256" key="4">
    <source>
        <dbReference type="PROSITE-ProRule" id="PRU00335"/>
    </source>
</evidence>
<dbReference type="RefSeq" id="WP_344325424.1">
    <property type="nucleotide sequence ID" value="NZ_BAAAPY010000002.1"/>
</dbReference>
<dbReference type="Pfam" id="PF00440">
    <property type="entry name" value="TetR_N"/>
    <property type="match status" value="1"/>
</dbReference>
<evidence type="ECO:0000256" key="3">
    <source>
        <dbReference type="ARBA" id="ARBA00023163"/>
    </source>
</evidence>
<evidence type="ECO:0000313" key="7">
    <source>
        <dbReference type="Proteomes" id="UP001501480"/>
    </source>
</evidence>
<dbReference type="Gene3D" id="1.10.10.60">
    <property type="entry name" value="Homeodomain-like"/>
    <property type="match status" value="1"/>
</dbReference>
<comment type="caution">
    <text evidence="6">The sequence shown here is derived from an EMBL/GenBank/DDBJ whole genome shotgun (WGS) entry which is preliminary data.</text>
</comment>
<evidence type="ECO:0000313" key="6">
    <source>
        <dbReference type="EMBL" id="GAA2073956.1"/>
    </source>
</evidence>
<keyword evidence="3" id="KW-0804">Transcription</keyword>
<dbReference type="InterPro" id="IPR001647">
    <property type="entry name" value="HTH_TetR"/>
</dbReference>
<dbReference type="PANTHER" id="PTHR30055:SF234">
    <property type="entry name" value="HTH-TYPE TRANSCRIPTIONAL REGULATOR BETI"/>
    <property type="match status" value="1"/>
</dbReference>
<evidence type="ECO:0000256" key="2">
    <source>
        <dbReference type="ARBA" id="ARBA00023125"/>
    </source>
</evidence>
<dbReference type="Proteomes" id="UP001501480">
    <property type="component" value="Unassembled WGS sequence"/>
</dbReference>
<dbReference type="Gene3D" id="1.10.357.10">
    <property type="entry name" value="Tetracycline Repressor, domain 2"/>
    <property type="match status" value="1"/>
</dbReference>
<keyword evidence="2 4" id="KW-0238">DNA-binding</keyword>
<evidence type="ECO:0000256" key="1">
    <source>
        <dbReference type="ARBA" id="ARBA00023015"/>
    </source>
</evidence>
<accession>A0ABN2VZB3</accession>
<sequence>MSVRPVRAPDRRRQELLDALVEELLRDGFGRLSVEEMARRLGCSKSTLYVVAESKDLIVAAAVRAFFRRATDRVEEEVRRTADPVERVGTYLESIATELSAASPRFFADLDTHPSAGAVYRRNTEAAADRVRSLLADAGDLDVDPVFVGAVVTLVMEGIHRGRVTEATGLGDADAYRNLARLLTAGLR</sequence>
<dbReference type="PROSITE" id="PS50977">
    <property type="entry name" value="HTH_TETR_2"/>
    <property type="match status" value="1"/>
</dbReference>
<name>A0ABN2VZB3_9ACTN</name>
<organism evidence="6 7">
    <name type="scientific">Aeromicrobium halocynthiae</name>
    <dbReference type="NCBI Taxonomy" id="560557"/>
    <lineage>
        <taxon>Bacteria</taxon>
        <taxon>Bacillati</taxon>
        <taxon>Actinomycetota</taxon>
        <taxon>Actinomycetes</taxon>
        <taxon>Propionibacteriales</taxon>
        <taxon>Nocardioidaceae</taxon>
        <taxon>Aeromicrobium</taxon>
    </lineage>
</organism>
<feature type="DNA-binding region" description="H-T-H motif" evidence="4">
    <location>
        <begin position="33"/>
        <end position="52"/>
    </location>
</feature>